<dbReference type="PANTHER" id="PTHR46233:SF3">
    <property type="entry name" value="HYDROXYACYLGLUTATHIONE HYDROLASE GLOC"/>
    <property type="match status" value="1"/>
</dbReference>
<evidence type="ECO:0000256" key="4">
    <source>
        <dbReference type="ARBA" id="ARBA00022833"/>
    </source>
</evidence>
<dbReference type="Pfam" id="PF00753">
    <property type="entry name" value="Lactamase_B"/>
    <property type="match status" value="1"/>
</dbReference>
<reference evidence="6" key="1">
    <citation type="submission" date="2020-10" db="EMBL/GenBank/DDBJ databases">
        <authorList>
            <person name="Gilroy R."/>
        </authorList>
    </citation>
    <scope>NUCLEOTIDE SEQUENCE</scope>
    <source>
        <strain evidence="6">517</strain>
    </source>
</reference>
<reference evidence="6" key="2">
    <citation type="journal article" date="2021" name="PeerJ">
        <title>Extensive microbial diversity within the chicken gut microbiome revealed by metagenomics and culture.</title>
        <authorList>
            <person name="Gilroy R."/>
            <person name="Ravi A."/>
            <person name="Getino M."/>
            <person name="Pursley I."/>
            <person name="Horton D.L."/>
            <person name="Alikhan N.F."/>
            <person name="Baker D."/>
            <person name="Gharbi K."/>
            <person name="Hall N."/>
            <person name="Watson M."/>
            <person name="Adriaenssens E.M."/>
            <person name="Foster-Nyarko E."/>
            <person name="Jarju S."/>
            <person name="Secka A."/>
            <person name="Antonio M."/>
            <person name="Oren A."/>
            <person name="Chaudhuri R.R."/>
            <person name="La Ragione R."/>
            <person name="Hildebrand F."/>
            <person name="Pallen M.J."/>
        </authorList>
    </citation>
    <scope>NUCLEOTIDE SEQUENCE</scope>
    <source>
        <strain evidence="6">517</strain>
    </source>
</reference>
<dbReference type="SUPFAM" id="SSF56281">
    <property type="entry name" value="Metallo-hydrolase/oxidoreductase"/>
    <property type="match status" value="1"/>
</dbReference>
<feature type="domain" description="Metallo-beta-lactamase" evidence="5">
    <location>
        <begin position="13"/>
        <end position="191"/>
    </location>
</feature>
<dbReference type="InterPro" id="IPR036866">
    <property type="entry name" value="RibonucZ/Hydroxyglut_hydro"/>
</dbReference>
<comment type="cofactor">
    <cofactor evidence="1">
        <name>Zn(2+)</name>
        <dbReference type="ChEBI" id="CHEBI:29105"/>
    </cofactor>
</comment>
<evidence type="ECO:0000256" key="3">
    <source>
        <dbReference type="ARBA" id="ARBA00022801"/>
    </source>
</evidence>
<dbReference type="InterPro" id="IPR051453">
    <property type="entry name" value="MBL_Glyoxalase_II"/>
</dbReference>
<organism evidence="6 7">
    <name type="scientific">Candidatus Stercoripulliclostridium pullicola</name>
    <dbReference type="NCBI Taxonomy" id="2840953"/>
    <lineage>
        <taxon>Bacteria</taxon>
        <taxon>Bacillati</taxon>
        <taxon>Bacillota</taxon>
        <taxon>Clostridia</taxon>
        <taxon>Eubacteriales</taxon>
        <taxon>Candidatus Stercoripulliclostridium</taxon>
    </lineage>
</organism>
<dbReference type="GO" id="GO:0016787">
    <property type="term" value="F:hydrolase activity"/>
    <property type="evidence" value="ECO:0007669"/>
    <property type="project" value="UniProtKB-KW"/>
</dbReference>
<dbReference type="GO" id="GO:0046872">
    <property type="term" value="F:metal ion binding"/>
    <property type="evidence" value="ECO:0007669"/>
    <property type="project" value="UniProtKB-KW"/>
</dbReference>
<protein>
    <submittedName>
        <fullName evidence="6">MBL fold metallo-hydrolase</fullName>
    </submittedName>
</protein>
<keyword evidence="4" id="KW-0862">Zinc</keyword>
<evidence type="ECO:0000256" key="1">
    <source>
        <dbReference type="ARBA" id="ARBA00001947"/>
    </source>
</evidence>
<dbReference type="EMBL" id="JADINF010000002">
    <property type="protein sequence ID" value="MBO8423407.1"/>
    <property type="molecule type" value="Genomic_DNA"/>
</dbReference>
<evidence type="ECO:0000259" key="5">
    <source>
        <dbReference type="SMART" id="SM00849"/>
    </source>
</evidence>
<keyword evidence="3" id="KW-0378">Hydrolase</keyword>
<dbReference type="SMART" id="SM00849">
    <property type="entry name" value="Lactamase_B"/>
    <property type="match status" value="1"/>
</dbReference>
<dbReference type="PANTHER" id="PTHR46233">
    <property type="entry name" value="HYDROXYACYLGLUTATHIONE HYDROLASE GLOC"/>
    <property type="match status" value="1"/>
</dbReference>
<name>A0A940DG29_9FIRM</name>
<accession>A0A940DG29</accession>
<proteinExistence type="predicted"/>
<sequence length="211" mass="22976">MIVKTFNFPLFMDGNCYLVYDENSSEAVLVDCGRGFNKINSFCAEHGLTVKYVLLTHGHFDHIYDGSEWQKAGAEIYVHEADEDKLYTQGSMGGRFGLKTGSGYFHADKLLKGGEKLDLAGVRFEVIHTPGHTPGGVCYLAGNALFSGDTIFAGSYGRTDFPGGSIDALVSSAAKLFSIDNARNITVYPGHGPVSNLEYEARNNPINYVIL</sequence>
<gene>
    <name evidence="6" type="ORF">IAB16_00075</name>
</gene>
<comment type="caution">
    <text evidence="6">The sequence shown here is derived from an EMBL/GenBank/DDBJ whole genome shotgun (WGS) entry which is preliminary data.</text>
</comment>
<dbReference type="Gene3D" id="3.60.15.10">
    <property type="entry name" value="Ribonuclease Z/Hydroxyacylglutathione hydrolase-like"/>
    <property type="match status" value="1"/>
</dbReference>
<evidence type="ECO:0000256" key="2">
    <source>
        <dbReference type="ARBA" id="ARBA00022723"/>
    </source>
</evidence>
<dbReference type="Proteomes" id="UP000727857">
    <property type="component" value="Unassembled WGS sequence"/>
</dbReference>
<evidence type="ECO:0000313" key="7">
    <source>
        <dbReference type="Proteomes" id="UP000727857"/>
    </source>
</evidence>
<dbReference type="InterPro" id="IPR001279">
    <property type="entry name" value="Metallo-B-lactamas"/>
</dbReference>
<keyword evidence="2" id="KW-0479">Metal-binding</keyword>
<dbReference type="CDD" id="cd06262">
    <property type="entry name" value="metallo-hydrolase-like_MBL-fold"/>
    <property type="match status" value="1"/>
</dbReference>
<evidence type="ECO:0000313" key="6">
    <source>
        <dbReference type="EMBL" id="MBO8423407.1"/>
    </source>
</evidence>
<dbReference type="AlphaFoldDB" id="A0A940DG29"/>